<feature type="region of interest" description="Disordered" evidence="3">
    <location>
        <begin position="156"/>
        <end position="176"/>
    </location>
</feature>
<feature type="region of interest" description="Disordered" evidence="3">
    <location>
        <begin position="182"/>
        <end position="201"/>
    </location>
</feature>
<proteinExistence type="predicted"/>
<dbReference type="InterPro" id="IPR018511">
    <property type="entry name" value="Hemolysin-typ_Ca-bd_CS"/>
</dbReference>
<organism evidence="5 6">
    <name type="scientific">Sneathiella marina</name>
    <dbReference type="NCBI Taxonomy" id="2950108"/>
    <lineage>
        <taxon>Bacteria</taxon>
        <taxon>Pseudomonadati</taxon>
        <taxon>Pseudomonadota</taxon>
        <taxon>Alphaproteobacteria</taxon>
        <taxon>Sneathiellales</taxon>
        <taxon>Sneathiellaceae</taxon>
        <taxon>Sneathiella</taxon>
    </lineage>
</organism>
<dbReference type="SUPFAM" id="SSF51120">
    <property type="entry name" value="beta-Roll"/>
    <property type="match status" value="1"/>
</dbReference>
<gene>
    <name evidence="5" type="ORF">NBZ79_04515</name>
</gene>
<dbReference type="SUPFAM" id="SSF53300">
    <property type="entry name" value="vWA-like"/>
    <property type="match status" value="1"/>
</dbReference>
<comment type="subcellular location">
    <subcellularLocation>
        <location evidence="1">Secreted</location>
    </subcellularLocation>
</comment>
<dbReference type="Pfam" id="PF00353">
    <property type="entry name" value="HemolysinCabind"/>
    <property type="match status" value="4"/>
</dbReference>
<dbReference type="EMBL" id="CP098747">
    <property type="protein sequence ID" value="USG62239.1"/>
    <property type="molecule type" value="Genomic_DNA"/>
</dbReference>
<evidence type="ECO:0000313" key="5">
    <source>
        <dbReference type="EMBL" id="USG62239.1"/>
    </source>
</evidence>
<dbReference type="InterPro" id="IPR001343">
    <property type="entry name" value="Hemolysn_Ca-bd"/>
</dbReference>
<dbReference type="PRINTS" id="PR00313">
    <property type="entry name" value="CABNDNGRPT"/>
</dbReference>
<evidence type="ECO:0000256" key="3">
    <source>
        <dbReference type="SAM" id="MobiDB-lite"/>
    </source>
</evidence>
<evidence type="ECO:0000259" key="4">
    <source>
        <dbReference type="PROSITE" id="PS50234"/>
    </source>
</evidence>
<sequence length="1247" mass="127713">MATSSNDSNVSSNTGTPVGTVIETGPGETVKVPFKSPEDVNFVQSAGGLLVVPVDGGETLLLQEFLTFGATENPPKIQFEDGEVLEIDAITEVVEGLSVAEVNPQAGDTEFSAGGGANFSNFRDGNIGDPLGIDGLLPPTDLAFGLPFIEEIIGENESSENPGNPDDPDDPTGDVVIRFETPGAQSSADGGGYEDWTPSGNTGDTTSFPMQMIVDANHSEGENLEQIEIPSIPAGARIFVGGTDAGDEIFPTGAGYTIAAVGGVLPEIYILPPTHSDEDFFVNVTATFENSDVEADAVALAIIDAVADAPNVTIDGSSADNDVSSLQGEPIDLPDIGAELVDQDGSEDLSVAIGGIPDGAVLTDGVNEFTGNGVDDADVTGWDLENLSITRDANDVTPFDLTVTATAKETAVESDIGEITEANNTAETSFNISVTIDPLSGTPTVDVIDASGKEDLGTAADQIIAIPEPQSGEITLSIDLQTGNAGADDGWVVLSGYPDGVEFSVGAASGDDWIVTKDELADLTISGLPEDSDTDFTVTVTPWSQAPGAPAVAGLSGTINVLIDAVADIPTLQLDGTATNAAVSGAEDTAIELPDISANTNDIDGSENLSIIISDVPVGATLSDGNGNEFVATDVVSEVDVSDWALDSLTVMSPPDDETDFTLKVTATATEDAAEQAGVELQDDDNVASTSFDIVVTVTDEGPVAVMDGPEAIQEPNDIHAVFVIDTSGSLSVGELQLMEEALKNLATDLFTQNPLGTRITLIDFDTSADYLNGDDITYDNLQSVIDALDGLDSKQGGATNYDSALDLVQTVDFEPGFDKSIYFISDGEPNLGNTAGGISDFNTWVDGQTDTVNVYAVGIGPDVQSSTELGLIDNTDGDNSPGDDFLFLNSAADLDGSLVTGNVVVSGNVLTNDSAGNDPLATVPITQIQYNGTTYNLTSGGNPNVTVVGTLLTLTSLFGVLEIDFESGDYTYQATTDINNFATDTFSYTISDTEGLTSTADLVIEISPNPAFTGGPGNDIITAGAGNDYVAGEGGDDTLSGGDGNDYMLGSSGADEIQGDGGNDYLDGGSNNDQLLGGAGNDTLKGESGNDDLRGGANADTLEGGSGNDTLRGNGGDDLLVGGSGDDNLRGGGGSDTLIGGSGDDTLRGNGGDDRFTFLDASTDGDDLIIGFDASADVIDLSAVFEELGIDTGDRSDHVILDTVGSNTTITVTDGSNTVVSDFSIVVQGTTLDNGDIGTAIQVDES</sequence>
<feature type="compositionally biased region" description="Low complexity" evidence="3">
    <location>
        <begin position="1"/>
        <end position="13"/>
    </location>
</feature>
<accession>A0ABY4WAD0</accession>
<feature type="compositionally biased region" description="Gly residues" evidence="3">
    <location>
        <begin position="1123"/>
        <end position="1144"/>
    </location>
</feature>
<reference evidence="5" key="1">
    <citation type="submission" date="2022-06" db="EMBL/GenBank/DDBJ databases">
        <title>Sneathiella actinostolidae sp. nov., isolated from a sea anemonein the Western Pacific Ocean.</title>
        <authorList>
            <person name="Wei M.J."/>
        </authorList>
    </citation>
    <scope>NUCLEOTIDE SEQUENCE</scope>
    <source>
        <strain evidence="5">PHK-P5</strain>
    </source>
</reference>
<evidence type="ECO:0000256" key="1">
    <source>
        <dbReference type="ARBA" id="ARBA00004613"/>
    </source>
</evidence>
<evidence type="ECO:0000313" key="6">
    <source>
        <dbReference type="Proteomes" id="UP001056291"/>
    </source>
</evidence>
<evidence type="ECO:0000256" key="2">
    <source>
        <dbReference type="ARBA" id="ARBA00022525"/>
    </source>
</evidence>
<feature type="region of interest" description="Disordered" evidence="3">
    <location>
        <begin position="1"/>
        <end position="25"/>
    </location>
</feature>
<dbReference type="PROSITE" id="PS00330">
    <property type="entry name" value="HEMOLYSIN_CALCIUM"/>
    <property type="match status" value="3"/>
</dbReference>
<dbReference type="SMART" id="SM00327">
    <property type="entry name" value="VWA"/>
    <property type="match status" value="1"/>
</dbReference>
<dbReference type="InterPro" id="IPR002035">
    <property type="entry name" value="VWF_A"/>
</dbReference>
<dbReference type="PANTHER" id="PTHR38340">
    <property type="entry name" value="S-LAYER PROTEIN"/>
    <property type="match status" value="1"/>
</dbReference>
<name>A0ABY4WAD0_9PROT</name>
<feature type="domain" description="VWFA" evidence="4">
    <location>
        <begin position="720"/>
        <end position="904"/>
    </location>
</feature>
<dbReference type="RefSeq" id="WP_251935878.1">
    <property type="nucleotide sequence ID" value="NZ_CP098747.1"/>
</dbReference>
<keyword evidence="2" id="KW-0964">Secreted</keyword>
<dbReference type="Gene3D" id="3.40.50.410">
    <property type="entry name" value="von Willebrand factor, type A domain"/>
    <property type="match status" value="1"/>
</dbReference>
<protein>
    <submittedName>
        <fullName evidence="5">VWA domain-containing protein</fullName>
    </submittedName>
</protein>
<dbReference type="InterPro" id="IPR036465">
    <property type="entry name" value="vWFA_dom_sf"/>
</dbReference>
<feature type="region of interest" description="Disordered" evidence="3">
    <location>
        <begin position="1034"/>
        <end position="1147"/>
    </location>
</feature>
<dbReference type="PROSITE" id="PS50234">
    <property type="entry name" value="VWFA"/>
    <property type="match status" value="1"/>
</dbReference>
<dbReference type="Gene3D" id="2.150.10.10">
    <property type="entry name" value="Serralysin-like metalloprotease, C-terminal"/>
    <property type="match status" value="2"/>
</dbReference>
<dbReference type="CDD" id="cd00198">
    <property type="entry name" value="vWFA"/>
    <property type="match status" value="1"/>
</dbReference>
<dbReference type="InterPro" id="IPR011049">
    <property type="entry name" value="Serralysin-like_metalloprot_C"/>
</dbReference>
<dbReference type="Pfam" id="PF00092">
    <property type="entry name" value="VWA"/>
    <property type="match status" value="1"/>
</dbReference>
<dbReference type="Proteomes" id="UP001056291">
    <property type="component" value="Chromosome"/>
</dbReference>
<dbReference type="PANTHER" id="PTHR38340:SF1">
    <property type="entry name" value="S-LAYER PROTEIN"/>
    <property type="match status" value="1"/>
</dbReference>
<keyword evidence="6" id="KW-1185">Reference proteome</keyword>
<dbReference type="InterPro" id="IPR050557">
    <property type="entry name" value="RTX_toxin/Mannuronan_C5-epim"/>
</dbReference>